<evidence type="ECO:0000313" key="3">
    <source>
        <dbReference type="EMBL" id="HHJ80775.1"/>
    </source>
</evidence>
<dbReference type="PANTHER" id="PTHR42987">
    <property type="entry name" value="PEPTIDASE S49"/>
    <property type="match status" value="1"/>
</dbReference>
<comment type="similarity">
    <text evidence="1">Belongs to the peptidase S49 family.</text>
</comment>
<dbReference type="InterPro" id="IPR002142">
    <property type="entry name" value="Peptidase_S49"/>
</dbReference>
<keyword evidence="3" id="KW-0645">Protease</keyword>
<sequence>KFKEELEDTHVLFKDFIKEHRPIVDIDKIATGEHWPAKRALELKLVDELITSDDYLLEQSKNKDLYEITYTIKKSLGVRMGWFIQSTIERLLTQKSLS</sequence>
<evidence type="ECO:0000256" key="1">
    <source>
        <dbReference type="ARBA" id="ARBA00008683"/>
    </source>
</evidence>
<dbReference type="GO" id="GO:0008233">
    <property type="term" value="F:peptidase activity"/>
    <property type="evidence" value="ECO:0007669"/>
    <property type="project" value="UniProtKB-KW"/>
</dbReference>
<accession>A0A832N3G1</accession>
<gene>
    <name evidence="3" type="ORF">ENJ65_03985</name>
</gene>
<comment type="caution">
    <text evidence="3">The sequence shown here is derived from an EMBL/GenBank/DDBJ whole genome shotgun (WGS) entry which is preliminary data.</text>
</comment>
<keyword evidence="3" id="KW-0378">Hydrolase</keyword>
<dbReference type="Proteomes" id="UP000885832">
    <property type="component" value="Unassembled WGS sequence"/>
</dbReference>
<dbReference type="InterPro" id="IPR029045">
    <property type="entry name" value="ClpP/crotonase-like_dom_sf"/>
</dbReference>
<organism evidence="3">
    <name type="scientific">Candidatus Tenderia electrophaga</name>
    <dbReference type="NCBI Taxonomy" id="1748243"/>
    <lineage>
        <taxon>Bacteria</taxon>
        <taxon>Pseudomonadati</taxon>
        <taxon>Pseudomonadota</taxon>
        <taxon>Gammaproteobacteria</taxon>
        <taxon>Candidatus Tenderiales</taxon>
        <taxon>Candidatus Tenderiaceae</taxon>
        <taxon>Candidatus Tenderia</taxon>
    </lineage>
</organism>
<dbReference type="SUPFAM" id="SSF52096">
    <property type="entry name" value="ClpP/crotonase"/>
    <property type="match status" value="1"/>
</dbReference>
<dbReference type="GO" id="GO:0006508">
    <property type="term" value="P:proteolysis"/>
    <property type="evidence" value="ECO:0007669"/>
    <property type="project" value="UniProtKB-KW"/>
</dbReference>
<dbReference type="EMBL" id="DRNF01000253">
    <property type="protein sequence ID" value="HHJ80775.1"/>
    <property type="molecule type" value="Genomic_DNA"/>
</dbReference>
<feature type="domain" description="Peptidase S49" evidence="2">
    <location>
        <begin position="2"/>
        <end position="64"/>
    </location>
</feature>
<dbReference type="Pfam" id="PF01343">
    <property type="entry name" value="Peptidase_S49"/>
    <property type="match status" value="1"/>
</dbReference>
<dbReference type="AlphaFoldDB" id="A0A832N3G1"/>
<dbReference type="Gene3D" id="3.90.226.10">
    <property type="entry name" value="2-enoyl-CoA Hydratase, Chain A, domain 1"/>
    <property type="match status" value="1"/>
</dbReference>
<protein>
    <submittedName>
        <fullName evidence="3">Protease SohB</fullName>
    </submittedName>
</protein>
<feature type="non-terminal residue" evidence="3">
    <location>
        <position position="1"/>
    </location>
</feature>
<name>A0A832N3G1_9GAMM</name>
<evidence type="ECO:0000259" key="2">
    <source>
        <dbReference type="Pfam" id="PF01343"/>
    </source>
</evidence>
<dbReference type="PANTHER" id="PTHR42987:SF4">
    <property type="entry name" value="PROTEASE SOHB-RELATED"/>
    <property type="match status" value="1"/>
</dbReference>
<reference evidence="3" key="1">
    <citation type="journal article" date="2020" name="mSystems">
        <title>Genome- and Community-Level Interaction Insights into Carbon Utilization and Element Cycling Functions of Hydrothermarchaeota in Hydrothermal Sediment.</title>
        <authorList>
            <person name="Zhou Z."/>
            <person name="Liu Y."/>
            <person name="Xu W."/>
            <person name="Pan J."/>
            <person name="Luo Z.H."/>
            <person name="Li M."/>
        </authorList>
    </citation>
    <scope>NUCLEOTIDE SEQUENCE [LARGE SCALE GENOMIC DNA]</scope>
    <source>
        <strain evidence="3">HyVt-505</strain>
    </source>
</reference>
<proteinExistence type="inferred from homology"/>